<keyword evidence="1" id="KW-0479">Metal-binding</keyword>
<dbReference type="eggNOG" id="COG1734">
    <property type="taxonomic scope" value="Bacteria"/>
</dbReference>
<dbReference type="EMBL" id="HG322950">
    <property type="protein sequence ID" value="CDF81941.1"/>
    <property type="molecule type" value="Genomic_DNA"/>
</dbReference>
<dbReference type="RefSeq" id="WP_043248857.1">
    <property type="nucleotide sequence ID" value="NZ_HG322950.1"/>
</dbReference>
<evidence type="ECO:0000256" key="1">
    <source>
        <dbReference type="ARBA" id="ARBA00022723"/>
    </source>
</evidence>
<dbReference type="OrthoDB" id="962301at2"/>
<dbReference type="Pfam" id="PF01258">
    <property type="entry name" value="zf-dskA_traR"/>
    <property type="match status" value="1"/>
</dbReference>
<evidence type="ECO:0000313" key="7">
    <source>
        <dbReference type="Proteomes" id="UP000025241"/>
    </source>
</evidence>
<dbReference type="InterPro" id="IPR000962">
    <property type="entry name" value="Znf_DskA_TraR"/>
</dbReference>
<dbReference type="HOGENOM" id="CLU_158637_1_0_6"/>
<dbReference type="Gene3D" id="1.20.120.910">
    <property type="entry name" value="DksA, coiled-coil domain"/>
    <property type="match status" value="1"/>
</dbReference>
<proteinExistence type="predicted"/>
<evidence type="ECO:0000259" key="5">
    <source>
        <dbReference type="Pfam" id="PF01258"/>
    </source>
</evidence>
<feature type="domain" description="Zinc finger DksA/TraR C4-type" evidence="5">
    <location>
        <begin position="34"/>
        <end position="64"/>
    </location>
</feature>
<dbReference type="InterPro" id="IPR012783">
    <property type="entry name" value="Znf_C4_TraR"/>
</dbReference>
<organism evidence="6 7">
    <name type="scientific">Pseudomonas knackmussii (strain DSM 6978 / CCUG 54928 / LMG 23759 / B13)</name>
    <dbReference type="NCBI Taxonomy" id="1301098"/>
    <lineage>
        <taxon>Bacteria</taxon>
        <taxon>Pseudomonadati</taxon>
        <taxon>Pseudomonadota</taxon>
        <taxon>Gammaproteobacteria</taxon>
        <taxon>Pseudomonadales</taxon>
        <taxon>Pseudomonadaceae</taxon>
        <taxon>Pseudomonas</taxon>
    </lineage>
</organism>
<reference evidence="6 7" key="2">
    <citation type="submission" date="2014-05" db="EMBL/GenBank/DDBJ databases">
        <title>Genome sequence of the 3-chlorobenzoate degrading bacterium Pseudomonas knackmussii B13 shows multiple evidence for horizontal gene transfer.</title>
        <authorList>
            <person name="Miyazaki R."/>
            <person name="Bertelli C."/>
            <person name="Falquet L."/>
            <person name="Robinson-Rechavi M."/>
            <person name="Gharib W."/>
            <person name="Roy S."/>
            <person name="Van der Meer J.R."/>
        </authorList>
    </citation>
    <scope>NUCLEOTIDE SEQUENCE [LARGE SCALE GENOMIC DNA]</scope>
    <source>
        <strain evidence="6 7">B13</strain>
    </source>
</reference>
<reference evidence="6 7" key="1">
    <citation type="submission" date="2013-03" db="EMBL/GenBank/DDBJ databases">
        <authorList>
            <person name="Linke B."/>
        </authorList>
    </citation>
    <scope>NUCLEOTIDE SEQUENCE [LARGE SCALE GENOMIC DNA]</scope>
    <source>
        <strain evidence="6 7">B13</strain>
    </source>
</reference>
<keyword evidence="7" id="KW-1185">Reference proteome</keyword>
<gene>
    <name evidence="6" type="ORF">PKB_0564</name>
</gene>
<evidence type="ECO:0000256" key="4">
    <source>
        <dbReference type="PROSITE-ProRule" id="PRU00510"/>
    </source>
</evidence>
<dbReference type="KEGG" id="pkc:PKB_0564"/>
<dbReference type="PATRIC" id="fig|1301098.3.peg.581"/>
<keyword evidence="3" id="KW-0862">Zinc</keyword>
<dbReference type="SUPFAM" id="SSF57716">
    <property type="entry name" value="Glucocorticoid receptor-like (DNA-binding domain)"/>
    <property type="match status" value="1"/>
</dbReference>
<dbReference type="GO" id="GO:0008270">
    <property type="term" value="F:zinc ion binding"/>
    <property type="evidence" value="ECO:0007669"/>
    <property type="project" value="UniProtKB-KW"/>
</dbReference>
<dbReference type="PANTHER" id="PTHR38777">
    <property type="entry name" value="FELS-2 PROPHAGE PROTEIN"/>
    <property type="match status" value="1"/>
</dbReference>
<dbReference type="STRING" id="1301098.PKB_0564"/>
<keyword evidence="2" id="KW-0863">Zinc-finger</keyword>
<accession>A0A024HAM7</accession>
<evidence type="ECO:0000256" key="2">
    <source>
        <dbReference type="ARBA" id="ARBA00022771"/>
    </source>
</evidence>
<dbReference type="Proteomes" id="UP000025241">
    <property type="component" value="Chromosome I"/>
</dbReference>
<dbReference type="GO" id="GO:1900378">
    <property type="term" value="P:positive regulation of secondary metabolite biosynthetic process"/>
    <property type="evidence" value="ECO:0007669"/>
    <property type="project" value="TreeGrafter"/>
</dbReference>
<dbReference type="PROSITE" id="PS51128">
    <property type="entry name" value="ZF_DKSA_2"/>
    <property type="match status" value="1"/>
</dbReference>
<feature type="zinc finger region" description="dksA C4-type" evidence="4">
    <location>
        <begin position="35"/>
        <end position="59"/>
    </location>
</feature>
<sequence length="69" mass="7667">MADLADYANDLMLERLDALIAARRHSAIPAAAEDCQVCGEPIPEARRQAVPGCDRCLDCQALEELERRR</sequence>
<name>A0A024HAM7_PSEKB</name>
<protein>
    <recommendedName>
        <fullName evidence="5">Zinc finger DksA/TraR C4-type domain-containing protein</fullName>
    </recommendedName>
</protein>
<dbReference type="NCBIfam" id="TIGR02419">
    <property type="entry name" value="C4_traR_proteo"/>
    <property type="match status" value="1"/>
</dbReference>
<dbReference type="PANTHER" id="PTHR38777:SF1">
    <property type="entry name" value="DNAK SUPPRESSOR PROTEIN"/>
    <property type="match status" value="1"/>
</dbReference>
<dbReference type="AlphaFoldDB" id="A0A024HAM7"/>
<evidence type="ECO:0000256" key="3">
    <source>
        <dbReference type="ARBA" id="ARBA00022833"/>
    </source>
</evidence>
<evidence type="ECO:0000313" key="6">
    <source>
        <dbReference type="EMBL" id="CDF81941.1"/>
    </source>
</evidence>